<accession>A0AC35FD49</accession>
<reference evidence="2" key="1">
    <citation type="submission" date="2022-11" db="UniProtKB">
        <authorList>
            <consortium name="WormBaseParasite"/>
        </authorList>
    </citation>
    <scope>IDENTIFICATION</scope>
</reference>
<proteinExistence type="predicted"/>
<dbReference type="Proteomes" id="UP000887580">
    <property type="component" value="Unplaced"/>
</dbReference>
<protein>
    <submittedName>
        <fullName evidence="2">Integrase catalytic domain-containing protein</fullName>
    </submittedName>
</protein>
<dbReference type="WBParaSite" id="PS1159_v2.g16299.t1">
    <property type="protein sequence ID" value="PS1159_v2.g16299.t1"/>
    <property type="gene ID" value="PS1159_v2.g16299"/>
</dbReference>
<sequence>MTTYNRLFDSLDNLVIKITTHLNEYKQMLLVNPRPWSNEDKANIRPYITRLKKHLKTWNETLDKLETKASHMRNDDTEKQTLFDRIDSWNNDEAHDKNMPALNIQNWNNDEAHDNLKDDLEITIAQGQEYLDLVVEQVFSTPNNTVVQELATPPSLKMPALNIQKFDGNYLSYNSFWQRFKYLVHDQNYPKVEKLITLYGLLDGKALKAVEGFQMVEENYDTVIQILADRFGNQNRILQELHAKLRATPRARPTAQSMRETVDSINKICRELKNFGVDIENDSTRLDIIDKMPPREKDELSYMNIATPRPSTDAILQKMDNMVIKAEISSKNRFFENNQSTLSLFPQQRRFDHSTSPNSSYNNTKPVGFKPVQSTYSNRTPENDSSKKFVCSLCEEIHPAANCPTYVTVQAKLNQLKAKNYCTKCARRSHITKQCQTNVCCRTCDGHHYTFLCDTNKNSKETTDAVVFFDPGSQRSFVSDCLIRQLKLPRENQEILNLQGIGAKATNYTSSLIKIQIKTTEAFEEIYANSIPKIANSVAVVEFSGIDTKGISVTNHPPDILIGMDYFFHFITSFEKQNDIVIVHSKVGQMLSGNIQTVTNTTISALAIEPQQFYNYDDELQNFWKLEAMGIKDQELESNETEILEKFKESIKFKDNRFFVSWPTKPEHKPLPTNAGLSVGRLNSTLKKLQHDPKLLNEYQKTFDNQLKLGKIEIAPEIPQGGIVHYLPHHAVITPQKSTTKVRMVFDGSAKCSKDAPSLNDCFVRGPLKIPDICGMLMRIRTSKYLLMGDIEKAFHQVYLNEKDRDAVRFFWVKDPSKPASGDNLIVYRFVAVPFGIISSPFILWIIIIILIQKLENPQLRQMIAENTYVDNIFLTTNDEQEGIEYFQETKKHFLTASMNVREWLSNSKIINEAFPSEIKQQGPITKILGIQWNSQEDTLTLQLKTEKLVETWTKRSILKFIASTFDPLGMLSPVTIKGKVFLQKLFKQGIPWDTPLKQKLQDEWQLIKNSWTGEIKIPRKIVHGTMQENDFIEIHTFADASLIAYCACVFVRIKTSMGYETSLIFAKTKLQPLNKNLTIPKMEIMGIWLGAKISSFVAKELKLETAKKFIWTDSQISVFWSKKWPKDVFVTNRLKDVVASKAELMFVPGKLNPADLGTRGIDVDELQKANCWWHGPSFLKQDEESWPKLPQNGIDLTQTISALVATNTLTLQNIEIQREFEINTNLSWIELKKQIAMKEKNVESEEDLTAEDLMQVENMLIKQEQQIFVSPQTEKHLKLTKNEDGIYVINTRFDHADLINPHPFFLPKDSPITKMIVMDIHKKLHHSGIPHTLSKVREKYWIPSGRVNVQKIIRKCKTCKIWKGTPFALPNMPQLPSSRINKSIPFQNTGIDYCGPFKIKGQKEKAWIILFTCFTTRLIHLEPVTSMASVDFLQSFRRFLSRRGIPHYVLSDNAKQFKTTATALDKIWAESIQDKEAINFFNENGITWDFITERAPWKGGLYERLVSLVKNSIKQTLGHRVLDFNEFWTFLIEVESTVNSRPLTYVHATESFVIRPIDFITPKIEIRLPPTPSDNRLNDSTYLPSNTAGGECLAERYFKTVQYLDRFWELWSKDYLNLLRERNNNIHKNARGALKRCPTLNEKVIVYEPDIPRGNWKTATVIKLIKSSDGEIRSVELQFDEGFVTRRAINHLYPLEESTESVDLESNAGGRSVAEDRE</sequence>
<name>A0AC35FD49_9BILA</name>
<evidence type="ECO:0000313" key="2">
    <source>
        <dbReference type="WBParaSite" id="PS1159_v2.g16299.t1"/>
    </source>
</evidence>
<evidence type="ECO:0000313" key="1">
    <source>
        <dbReference type="Proteomes" id="UP000887580"/>
    </source>
</evidence>
<organism evidence="1 2">
    <name type="scientific">Panagrolaimus sp. PS1159</name>
    <dbReference type="NCBI Taxonomy" id="55785"/>
    <lineage>
        <taxon>Eukaryota</taxon>
        <taxon>Metazoa</taxon>
        <taxon>Ecdysozoa</taxon>
        <taxon>Nematoda</taxon>
        <taxon>Chromadorea</taxon>
        <taxon>Rhabditida</taxon>
        <taxon>Tylenchina</taxon>
        <taxon>Panagrolaimomorpha</taxon>
        <taxon>Panagrolaimoidea</taxon>
        <taxon>Panagrolaimidae</taxon>
        <taxon>Panagrolaimus</taxon>
    </lineage>
</organism>